<dbReference type="RefSeq" id="WP_212532978.1">
    <property type="nucleotide sequence ID" value="NZ_JAGSOG010000298.1"/>
</dbReference>
<dbReference type="EMBL" id="JAGSOG010000298">
    <property type="protein sequence ID" value="MBR7838523.1"/>
    <property type="molecule type" value="Genomic_DNA"/>
</dbReference>
<protein>
    <submittedName>
        <fullName evidence="1">Uncharacterized protein</fullName>
    </submittedName>
</protein>
<organism evidence="1 2">
    <name type="scientific">Actinospica durhamensis</name>
    <dbReference type="NCBI Taxonomy" id="1508375"/>
    <lineage>
        <taxon>Bacteria</taxon>
        <taxon>Bacillati</taxon>
        <taxon>Actinomycetota</taxon>
        <taxon>Actinomycetes</taxon>
        <taxon>Catenulisporales</taxon>
        <taxon>Actinospicaceae</taxon>
        <taxon>Actinospica</taxon>
    </lineage>
</organism>
<dbReference type="AlphaFoldDB" id="A0A941EWE0"/>
<evidence type="ECO:0000313" key="1">
    <source>
        <dbReference type="EMBL" id="MBR7838523.1"/>
    </source>
</evidence>
<proteinExistence type="predicted"/>
<accession>A0A941EWE0</accession>
<sequence>MMPAPYDSEALWLKAKLFVNRAMDDGTPRSFDEQAMWAALALELLAKAALAWASPLLVAEPTEEGVNMLIASGLIRGEARFTTVRAVTVFKRCERAFKPFSLREATNVSEARNEYLHGSGVGFIIPNPQMWWAAFWAQAAVLISAMDREIDDFVGPDRAKVVTDHLERNKEYVKERTETLIERARQRLAQHRAGTLSAKVAAEWTRGRDLRAGFGRQADATCPACDSPGVLEGEEVTDTDIEYQGYDEMADEPIVTLTIDSEYFSCPTCHLVLDRYEFVAQAGLPKEFETAGELSDIYSGGDEYGND</sequence>
<comment type="caution">
    <text evidence="1">The sequence shown here is derived from an EMBL/GenBank/DDBJ whole genome shotgun (WGS) entry which is preliminary data.</text>
</comment>
<evidence type="ECO:0000313" key="2">
    <source>
        <dbReference type="Proteomes" id="UP000675781"/>
    </source>
</evidence>
<gene>
    <name evidence="1" type="ORF">KDL01_34975</name>
</gene>
<keyword evidence="2" id="KW-1185">Reference proteome</keyword>
<reference evidence="1" key="1">
    <citation type="submission" date="2021-04" db="EMBL/GenBank/DDBJ databases">
        <title>Genome based classification of Actinospica acidithermotolerans sp. nov., an actinobacterium isolated from an Indonesian hot spring.</title>
        <authorList>
            <person name="Kusuma A.B."/>
            <person name="Putra K.E."/>
            <person name="Nafisah S."/>
            <person name="Loh J."/>
            <person name="Nouioui I."/>
            <person name="Goodfellow M."/>
        </authorList>
    </citation>
    <scope>NUCLEOTIDE SEQUENCE</scope>
    <source>
        <strain evidence="1">CSCA 57</strain>
    </source>
</reference>
<dbReference type="Proteomes" id="UP000675781">
    <property type="component" value="Unassembled WGS sequence"/>
</dbReference>
<name>A0A941EWE0_9ACTN</name>